<organism evidence="7 8">
    <name type="scientific">Anaeromyxobacter oryzae</name>
    <dbReference type="NCBI Taxonomy" id="2918170"/>
    <lineage>
        <taxon>Bacteria</taxon>
        <taxon>Pseudomonadati</taxon>
        <taxon>Myxococcota</taxon>
        <taxon>Myxococcia</taxon>
        <taxon>Myxococcales</taxon>
        <taxon>Cystobacterineae</taxon>
        <taxon>Anaeromyxobacteraceae</taxon>
        <taxon>Anaeromyxobacter</taxon>
    </lineage>
</organism>
<dbReference type="Pfam" id="PF13000">
    <property type="entry name" value="Acatn"/>
    <property type="match status" value="1"/>
</dbReference>
<evidence type="ECO:0000256" key="6">
    <source>
        <dbReference type="SAM" id="Phobius"/>
    </source>
</evidence>
<feature type="transmembrane region" description="Helical" evidence="6">
    <location>
        <begin position="90"/>
        <end position="111"/>
    </location>
</feature>
<sequence>MSTAPAAATAPKKKILLRSKRIQLLALLQVSSGMPLGWVFNTLQYFLVDLGLKKSTIGLLSGVSLPWTLKFLWAPLVDRYALPWPGRRRSWVIIAQLALAGAFGAFAAFAWRALAAKGAGTPLASAPLVIGLLALGIAFLSATQDIAIDAYAVEALHKEEHGPVSGLRIMYYRIGMLLAGAFAVSASEWLPWPIVFLVLAGAFVAFVAITLAAPEPDVPAPPPRSLGSAVVEPFRTYFRRSDAIPIALFLIFYKFGDNMGGTMVNPFLKDLCFTNAEAGGAVKVIGTIATISGSAIGAALMTRMGLGRALWIFGVFQAGANVVYSAAALSRAVPLDVAQCATLPALSAVTRGWTYAAIATEYGAQGMAAAAQGALLLRVCDKRYSATQFALLSSLFGLGRWAAGLPSGFLVERLGYPVFFVGCATIAALPGFFFLHRIAPVSQREVLTAEAEPGAGPA</sequence>
<keyword evidence="3 6" id="KW-0812">Transmembrane</keyword>
<evidence type="ECO:0000256" key="4">
    <source>
        <dbReference type="ARBA" id="ARBA00022989"/>
    </source>
</evidence>
<evidence type="ECO:0000256" key="2">
    <source>
        <dbReference type="ARBA" id="ARBA00022448"/>
    </source>
</evidence>
<dbReference type="PANTHER" id="PTHR12778">
    <property type="entry name" value="SOLUTE CARRIER FAMILY 33 ACETYL-COA TRANSPORTER -RELATED"/>
    <property type="match status" value="1"/>
</dbReference>
<evidence type="ECO:0000256" key="5">
    <source>
        <dbReference type="ARBA" id="ARBA00023136"/>
    </source>
</evidence>
<dbReference type="SUPFAM" id="SSF103473">
    <property type="entry name" value="MFS general substrate transporter"/>
    <property type="match status" value="1"/>
</dbReference>
<dbReference type="InterPro" id="IPR036259">
    <property type="entry name" value="MFS_trans_sf"/>
</dbReference>
<keyword evidence="2" id="KW-0813">Transport</keyword>
<evidence type="ECO:0000313" key="8">
    <source>
        <dbReference type="Proteomes" id="UP001162891"/>
    </source>
</evidence>
<evidence type="ECO:0000256" key="1">
    <source>
        <dbReference type="ARBA" id="ARBA00004141"/>
    </source>
</evidence>
<feature type="transmembrane region" description="Helical" evidence="6">
    <location>
        <begin position="389"/>
        <end position="410"/>
    </location>
</feature>
<feature type="transmembrane region" description="Helical" evidence="6">
    <location>
        <begin position="59"/>
        <end position="78"/>
    </location>
</feature>
<feature type="transmembrane region" description="Helical" evidence="6">
    <location>
        <begin position="169"/>
        <end position="186"/>
    </location>
</feature>
<reference evidence="8" key="1">
    <citation type="journal article" date="2022" name="Int. J. Syst. Evol. Microbiol.">
        <title>Anaeromyxobacter oryzae sp. nov., Anaeromyxobacter diazotrophicus sp. nov. and Anaeromyxobacter paludicola sp. nov., isolated from paddy soils.</title>
        <authorList>
            <person name="Itoh H."/>
            <person name="Xu Z."/>
            <person name="Mise K."/>
            <person name="Masuda Y."/>
            <person name="Ushijima N."/>
            <person name="Hayakawa C."/>
            <person name="Shiratori Y."/>
            <person name="Senoo K."/>
        </authorList>
    </citation>
    <scope>NUCLEOTIDE SEQUENCE [LARGE SCALE GENOMIC DNA]</scope>
    <source>
        <strain evidence="8">Red232</strain>
    </source>
</reference>
<feature type="transmembrane region" description="Helical" evidence="6">
    <location>
        <begin position="123"/>
        <end position="148"/>
    </location>
</feature>
<dbReference type="PANTHER" id="PTHR12778:SF10">
    <property type="entry name" value="MAJOR FACILITATOR SUPERFAMILY DOMAIN-CONTAINING PROTEIN 3"/>
    <property type="match status" value="1"/>
</dbReference>
<proteinExistence type="predicted"/>
<dbReference type="Gene3D" id="1.20.1250.20">
    <property type="entry name" value="MFS general substrate transporter like domains"/>
    <property type="match status" value="1"/>
</dbReference>
<accession>A0ABM7WQV5</accession>
<comment type="subcellular location">
    <subcellularLocation>
        <location evidence="1">Membrane</location>
        <topology evidence="1">Multi-pass membrane protein</topology>
    </subcellularLocation>
</comment>
<dbReference type="EMBL" id="AP025591">
    <property type="protein sequence ID" value="BDG01843.1"/>
    <property type="molecule type" value="Genomic_DNA"/>
</dbReference>
<dbReference type="InterPro" id="IPR024371">
    <property type="entry name" value="AcetylCoA_trans_1-like"/>
</dbReference>
<feature type="transmembrane region" description="Helical" evidence="6">
    <location>
        <begin position="192"/>
        <end position="214"/>
    </location>
</feature>
<evidence type="ECO:0000256" key="3">
    <source>
        <dbReference type="ARBA" id="ARBA00022692"/>
    </source>
</evidence>
<feature type="transmembrane region" description="Helical" evidence="6">
    <location>
        <begin position="310"/>
        <end position="333"/>
    </location>
</feature>
<keyword evidence="5 6" id="KW-0472">Membrane</keyword>
<feature type="transmembrane region" description="Helical" evidence="6">
    <location>
        <begin position="22"/>
        <end position="47"/>
    </location>
</feature>
<dbReference type="InterPro" id="IPR004752">
    <property type="entry name" value="AmpG_permease/AT-1"/>
</dbReference>
<keyword evidence="8" id="KW-1185">Reference proteome</keyword>
<gene>
    <name evidence="7" type="ORF">AMOR_08390</name>
</gene>
<feature type="transmembrane region" description="Helical" evidence="6">
    <location>
        <begin position="353"/>
        <end position="377"/>
    </location>
</feature>
<name>A0ABM7WQV5_9BACT</name>
<keyword evidence="4 6" id="KW-1133">Transmembrane helix</keyword>
<feature type="transmembrane region" description="Helical" evidence="6">
    <location>
        <begin position="416"/>
        <end position="435"/>
    </location>
</feature>
<protein>
    <submittedName>
        <fullName evidence="7">Integral membrane signal transducer protein</fullName>
    </submittedName>
</protein>
<evidence type="ECO:0000313" key="7">
    <source>
        <dbReference type="EMBL" id="BDG01843.1"/>
    </source>
</evidence>
<dbReference type="RefSeq" id="WP_248358728.1">
    <property type="nucleotide sequence ID" value="NZ_AP025591.1"/>
</dbReference>
<dbReference type="Proteomes" id="UP001162891">
    <property type="component" value="Chromosome"/>
</dbReference>